<dbReference type="Pfam" id="PF10035">
    <property type="entry name" value="DUF2179"/>
    <property type="match status" value="1"/>
</dbReference>
<feature type="transmembrane region" description="Helical" evidence="6">
    <location>
        <begin position="9"/>
        <end position="31"/>
    </location>
</feature>
<dbReference type="InterPro" id="IPR015867">
    <property type="entry name" value="N-reg_PII/ATP_PRibTrfase_C"/>
</dbReference>
<dbReference type="PANTHER" id="PTHR33545:SF5">
    <property type="entry name" value="UPF0750 MEMBRANE PROTEIN YITT"/>
    <property type="match status" value="1"/>
</dbReference>
<dbReference type="AlphaFoldDB" id="A0A1G5RSB4"/>
<evidence type="ECO:0000256" key="5">
    <source>
        <dbReference type="ARBA" id="ARBA00023136"/>
    </source>
</evidence>
<feature type="transmembrane region" description="Helical" evidence="6">
    <location>
        <begin position="179"/>
        <end position="198"/>
    </location>
</feature>
<dbReference type="RefSeq" id="WP_090161029.1">
    <property type="nucleotide sequence ID" value="NZ_FMWK01000002.1"/>
</dbReference>
<keyword evidence="3 6" id="KW-0812">Transmembrane</keyword>
<feature type="domain" description="DUF2179" evidence="7">
    <location>
        <begin position="226"/>
        <end position="280"/>
    </location>
</feature>
<evidence type="ECO:0000256" key="1">
    <source>
        <dbReference type="ARBA" id="ARBA00004651"/>
    </source>
</evidence>
<comment type="subcellular location">
    <subcellularLocation>
        <location evidence="1">Cell membrane</location>
        <topology evidence="1">Multi-pass membrane protein</topology>
    </subcellularLocation>
</comment>
<evidence type="ECO:0000313" key="9">
    <source>
        <dbReference type="Proteomes" id="UP000199428"/>
    </source>
</evidence>
<evidence type="ECO:0000256" key="2">
    <source>
        <dbReference type="ARBA" id="ARBA00022475"/>
    </source>
</evidence>
<sequence length="288" mass="31600">MSAEKRKELLVDILMDALSGLCIGIALYNFAADAKFPLTGLTGIAMIFYQYWGWKIGIATIIMNIPLIIWAYKVLGKKFLLKSFKTMAIGTVMMDFVAPLVPKVAIGNIFLNAVVVGVFTGLGYALVYMRNSSTGGADFIMMIIKAKHPHMSLGRIFFIVDTVIIVIDTIAYAHSFEALCYGFVISYIGSLVVDKVMISADAGMMCMIVTNKAEAIADAIDKAVERGTTIFTAKGGYKGDERQVLMCACSDKQMYQVNRVAKKIDVDAFIVIMESKAVYGEGFKRFKG</sequence>
<feature type="transmembrane region" description="Helical" evidence="6">
    <location>
        <begin position="51"/>
        <end position="72"/>
    </location>
</feature>
<evidence type="ECO:0000259" key="7">
    <source>
        <dbReference type="Pfam" id="PF10035"/>
    </source>
</evidence>
<keyword evidence="5 6" id="KW-0472">Membrane</keyword>
<name>A0A1G5RSB4_PSEXY</name>
<proteinExistence type="predicted"/>
<accession>A0A1G5RSB4</accession>
<dbReference type="PANTHER" id="PTHR33545">
    <property type="entry name" value="UPF0750 MEMBRANE PROTEIN YITT-RELATED"/>
    <property type="match status" value="1"/>
</dbReference>
<feature type="transmembrane region" description="Helical" evidence="6">
    <location>
        <begin position="152"/>
        <end position="173"/>
    </location>
</feature>
<feature type="transmembrane region" description="Helical" evidence="6">
    <location>
        <begin position="79"/>
        <end position="97"/>
    </location>
</feature>
<dbReference type="InterPro" id="IPR019264">
    <property type="entry name" value="DUF2179"/>
</dbReference>
<feature type="transmembrane region" description="Helical" evidence="6">
    <location>
        <begin position="109"/>
        <end position="131"/>
    </location>
</feature>
<gene>
    <name evidence="8" type="ORF">SAMN02910350_00553</name>
</gene>
<keyword evidence="2" id="KW-1003">Cell membrane</keyword>
<dbReference type="PIRSF" id="PIRSF006483">
    <property type="entry name" value="Membrane_protein_YitT"/>
    <property type="match status" value="1"/>
</dbReference>
<evidence type="ECO:0000256" key="6">
    <source>
        <dbReference type="SAM" id="Phobius"/>
    </source>
</evidence>
<dbReference type="CDD" id="cd16380">
    <property type="entry name" value="YitT_C"/>
    <property type="match status" value="1"/>
</dbReference>
<dbReference type="InterPro" id="IPR003740">
    <property type="entry name" value="YitT"/>
</dbReference>
<evidence type="ECO:0000256" key="4">
    <source>
        <dbReference type="ARBA" id="ARBA00022989"/>
    </source>
</evidence>
<dbReference type="InterPro" id="IPR051461">
    <property type="entry name" value="UPF0750_membrane"/>
</dbReference>
<keyword evidence="4 6" id="KW-1133">Transmembrane helix</keyword>
<protein>
    <submittedName>
        <fullName evidence="8">Uncharacterized membrane-anchored protein YitT, contains DUF161 and DUF2179 domains</fullName>
    </submittedName>
</protein>
<dbReference type="Gene3D" id="3.30.70.120">
    <property type="match status" value="1"/>
</dbReference>
<dbReference type="EMBL" id="FMWK01000002">
    <property type="protein sequence ID" value="SCZ76995.1"/>
    <property type="molecule type" value="Genomic_DNA"/>
</dbReference>
<reference evidence="8 9" key="1">
    <citation type="submission" date="2016-10" db="EMBL/GenBank/DDBJ databases">
        <authorList>
            <person name="de Groot N.N."/>
        </authorList>
    </citation>
    <scope>NUCLEOTIDE SEQUENCE [LARGE SCALE GENOMIC DNA]</scope>
    <source>
        <strain evidence="8 9">DSM 10317</strain>
    </source>
</reference>
<dbReference type="GO" id="GO:0005886">
    <property type="term" value="C:plasma membrane"/>
    <property type="evidence" value="ECO:0007669"/>
    <property type="project" value="UniProtKB-SubCell"/>
</dbReference>
<organism evidence="8 9">
    <name type="scientific">Pseudobutyrivibrio xylanivorans</name>
    <dbReference type="NCBI Taxonomy" id="185007"/>
    <lineage>
        <taxon>Bacteria</taxon>
        <taxon>Bacillati</taxon>
        <taxon>Bacillota</taxon>
        <taxon>Clostridia</taxon>
        <taxon>Lachnospirales</taxon>
        <taxon>Lachnospiraceae</taxon>
        <taxon>Pseudobutyrivibrio</taxon>
    </lineage>
</organism>
<dbReference type="Proteomes" id="UP000199428">
    <property type="component" value="Unassembled WGS sequence"/>
</dbReference>
<evidence type="ECO:0000256" key="3">
    <source>
        <dbReference type="ARBA" id="ARBA00022692"/>
    </source>
</evidence>
<evidence type="ECO:0000313" key="8">
    <source>
        <dbReference type="EMBL" id="SCZ76995.1"/>
    </source>
</evidence>
<dbReference type="Pfam" id="PF02588">
    <property type="entry name" value="YitT_membrane"/>
    <property type="match status" value="1"/>
</dbReference>